<proteinExistence type="predicted"/>
<evidence type="ECO:0000313" key="2">
    <source>
        <dbReference type="Proteomes" id="UP001234297"/>
    </source>
</evidence>
<protein>
    <submittedName>
        <fullName evidence="1">Uncharacterized protein</fullName>
    </submittedName>
</protein>
<reference evidence="1 2" key="1">
    <citation type="journal article" date="2022" name="Hortic Res">
        <title>A haplotype resolved chromosomal level avocado genome allows analysis of novel avocado genes.</title>
        <authorList>
            <person name="Nath O."/>
            <person name="Fletcher S.J."/>
            <person name="Hayward A."/>
            <person name="Shaw L.M."/>
            <person name="Masouleh A.K."/>
            <person name="Furtado A."/>
            <person name="Henry R.J."/>
            <person name="Mitter N."/>
        </authorList>
    </citation>
    <scope>NUCLEOTIDE SEQUENCE [LARGE SCALE GENOMIC DNA]</scope>
    <source>
        <strain evidence="2">cv. Hass</strain>
    </source>
</reference>
<keyword evidence="2" id="KW-1185">Reference proteome</keyword>
<evidence type="ECO:0000313" key="1">
    <source>
        <dbReference type="EMBL" id="KAJ8643651.1"/>
    </source>
</evidence>
<name>A0ACC2MDD1_PERAE</name>
<gene>
    <name evidence="1" type="ORF">MRB53_005399</name>
</gene>
<sequence length="129" mass="13691">MHLQCFILCAVGVVVAGLVCDKRDGSGAGLSRPCSGPSWGDPVLGDLNHSRHGAILGGGAEELTSVDPAPLLESSSARYLCKASFTRLCSVGVVFFNTISLQHSWYYLLQHNISATSRLLQERLSSSAV</sequence>
<organism evidence="1 2">
    <name type="scientific">Persea americana</name>
    <name type="common">Avocado</name>
    <dbReference type="NCBI Taxonomy" id="3435"/>
    <lineage>
        <taxon>Eukaryota</taxon>
        <taxon>Viridiplantae</taxon>
        <taxon>Streptophyta</taxon>
        <taxon>Embryophyta</taxon>
        <taxon>Tracheophyta</taxon>
        <taxon>Spermatophyta</taxon>
        <taxon>Magnoliopsida</taxon>
        <taxon>Magnoliidae</taxon>
        <taxon>Laurales</taxon>
        <taxon>Lauraceae</taxon>
        <taxon>Persea</taxon>
    </lineage>
</organism>
<dbReference type="EMBL" id="CM056810">
    <property type="protein sequence ID" value="KAJ8643651.1"/>
    <property type="molecule type" value="Genomic_DNA"/>
</dbReference>
<dbReference type="Proteomes" id="UP001234297">
    <property type="component" value="Chromosome 2"/>
</dbReference>
<accession>A0ACC2MDD1</accession>
<comment type="caution">
    <text evidence="1">The sequence shown here is derived from an EMBL/GenBank/DDBJ whole genome shotgun (WGS) entry which is preliminary data.</text>
</comment>